<reference evidence="2 3" key="1">
    <citation type="submission" date="2019-06" db="EMBL/GenBank/DDBJ databases">
        <title>Sequencing the genomes of 1000 actinobacteria strains.</title>
        <authorList>
            <person name="Klenk H.-P."/>
        </authorList>
    </citation>
    <scope>NUCLEOTIDE SEQUENCE [LARGE SCALE GENOMIC DNA]</scope>
    <source>
        <strain evidence="2 3">DSM 45015</strain>
    </source>
</reference>
<accession>A0A543NJ03</accession>
<gene>
    <name evidence="2" type="ORF">FHX37_1743</name>
</gene>
<keyword evidence="3" id="KW-1185">Reference proteome</keyword>
<dbReference type="AlphaFoldDB" id="A0A543NJ03"/>
<evidence type="ECO:0000256" key="1">
    <source>
        <dbReference type="SAM" id="MobiDB-lite"/>
    </source>
</evidence>
<dbReference type="EMBL" id="VFQC01000001">
    <property type="protein sequence ID" value="TQN31822.1"/>
    <property type="molecule type" value="Genomic_DNA"/>
</dbReference>
<feature type="region of interest" description="Disordered" evidence="1">
    <location>
        <begin position="1"/>
        <end position="80"/>
    </location>
</feature>
<sequence length="80" mass="8136">MSNRVPGPPPPGALPPLPRGGSTTGTGPTPVTGGAGTGGRDSRPALVLSPRRPARNRAALSVTRERTKTTQPFATVELGR</sequence>
<protein>
    <submittedName>
        <fullName evidence="2">Uncharacterized protein</fullName>
    </submittedName>
</protein>
<feature type="compositionally biased region" description="Low complexity" evidence="1">
    <location>
        <begin position="19"/>
        <end position="32"/>
    </location>
</feature>
<dbReference type="Proteomes" id="UP000317422">
    <property type="component" value="Unassembled WGS sequence"/>
</dbReference>
<feature type="compositionally biased region" description="Pro residues" evidence="1">
    <location>
        <begin position="1"/>
        <end position="18"/>
    </location>
</feature>
<comment type="caution">
    <text evidence="2">The sequence shown here is derived from an EMBL/GenBank/DDBJ whole genome shotgun (WGS) entry which is preliminary data.</text>
</comment>
<proteinExistence type="predicted"/>
<evidence type="ECO:0000313" key="2">
    <source>
        <dbReference type="EMBL" id="TQN31822.1"/>
    </source>
</evidence>
<name>A0A543NJ03_9ACTN</name>
<evidence type="ECO:0000313" key="3">
    <source>
        <dbReference type="Proteomes" id="UP000317422"/>
    </source>
</evidence>
<organism evidence="2 3">
    <name type="scientific">Haloactinospora alba</name>
    <dbReference type="NCBI Taxonomy" id="405555"/>
    <lineage>
        <taxon>Bacteria</taxon>
        <taxon>Bacillati</taxon>
        <taxon>Actinomycetota</taxon>
        <taxon>Actinomycetes</taxon>
        <taxon>Streptosporangiales</taxon>
        <taxon>Nocardiopsidaceae</taxon>
        <taxon>Haloactinospora</taxon>
    </lineage>
</organism>